<keyword evidence="1" id="KW-0520">NAD</keyword>
<dbReference type="Gene3D" id="3.40.50.10140">
    <property type="entry name" value="Toll/interleukin-1 receptor homology (TIR) domain"/>
    <property type="match status" value="1"/>
</dbReference>
<evidence type="ECO:0000313" key="3">
    <source>
        <dbReference type="EMBL" id="MCI03639.1"/>
    </source>
</evidence>
<name>A0A392NWT2_9FABA</name>
<protein>
    <submittedName>
        <fullName evidence="3">TMV resistance protein N</fullName>
    </submittedName>
</protein>
<dbReference type="InterPro" id="IPR000157">
    <property type="entry name" value="TIR_dom"/>
</dbReference>
<feature type="non-terminal residue" evidence="3">
    <location>
        <position position="174"/>
    </location>
</feature>
<accession>A0A392NWT2</accession>
<dbReference type="PANTHER" id="PTHR32009:SF160">
    <property type="entry name" value="DISEASE RESISTANCE PROTEIN (TIR-NBS-LRR CLASS)"/>
    <property type="match status" value="1"/>
</dbReference>
<sequence length="174" mass="19837">MHVLLQATARDIIRRESSNKTDQPKMYDVFLSFGGEDSRAKFVSHLYASLQNAGIHVFRDDDEIQRGDQISISLLRSIGQSRISIVVLSTNYANSRWCMLELEKIMEIGRIQGLVVVPVFYEVDPSEVRRQEGQFGKAFENLMSRISMDESTKSNWRRELFDIGGIAGFVLNNS</sequence>
<feature type="domain" description="TIR" evidence="2">
    <location>
        <begin position="25"/>
        <end position="174"/>
    </location>
</feature>
<dbReference type="FunFam" id="3.40.50.10140:FF:000007">
    <property type="entry name" value="Disease resistance protein (TIR-NBS-LRR class)"/>
    <property type="match status" value="1"/>
</dbReference>
<evidence type="ECO:0000259" key="2">
    <source>
        <dbReference type="PROSITE" id="PS50104"/>
    </source>
</evidence>
<keyword evidence="4" id="KW-1185">Reference proteome</keyword>
<reference evidence="3 4" key="1">
    <citation type="journal article" date="2018" name="Front. Plant Sci.">
        <title>Red Clover (Trifolium pratense) and Zigzag Clover (T. medium) - A Picture of Genomic Similarities and Differences.</title>
        <authorList>
            <person name="Dluhosova J."/>
            <person name="Istvanek J."/>
            <person name="Nedelnik J."/>
            <person name="Repkova J."/>
        </authorList>
    </citation>
    <scope>NUCLEOTIDE SEQUENCE [LARGE SCALE GENOMIC DNA]</scope>
    <source>
        <strain evidence="4">cv. 10/8</strain>
        <tissue evidence="3">Leaf</tissue>
    </source>
</reference>
<dbReference type="Pfam" id="PF01582">
    <property type="entry name" value="TIR"/>
    <property type="match status" value="1"/>
</dbReference>
<dbReference type="PROSITE" id="PS50104">
    <property type="entry name" value="TIR"/>
    <property type="match status" value="1"/>
</dbReference>
<dbReference type="GO" id="GO:0007165">
    <property type="term" value="P:signal transduction"/>
    <property type="evidence" value="ECO:0007669"/>
    <property type="project" value="InterPro"/>
</dbReference>
<dbReference type="SUPFAM" id="SSF52200">
    <property type="entry name" value="Toll/Interleukin receptor TIR domain"/>
    <property type="match status" value="1"/>
</dbReference>
<dbReference type="PANTHER" id="PTHR32009">
    <property type="entry name" value="TMV RESISTANCE PROTEIN N-LIKE"/>
    <property type="match status" value="1"/>
</dbReference>
<dbReference type="Proteomes" id="UP000265520">
    <property type="component" value="Unassembled WGS sequence"/>
</dbReference>
<evidence type="ECO:0000256" key="1">
    <source>
        <dbReference type="ARBA" id="ARBA00023027"/>
    </source>
</evidence>
<comment type="caution">
    <text evidence="3">The sequence shown here is derived from an EMBL/GenBank/DDBJ whole genome shotgun (WGS) entry which is preliminary data.</text>
</comment>
<dbReference type="SMART" id="SM00255">
    <property type="entry name" value="TIR"/>
    <property type="match status" value="1"/>
</dbReference>
<dbReference type="EMBL" id="LXQA010052810">
    <property type="protein sequence ID" value="MCI03639.1"/>
    <property type="molecule type" value="Genomic_DNA"/>
</dbReference>
<proteinExistence type="predicted"/>
<organism evidence="3 4">
    <name type="scientific">Trifolium medium</name>
    <dbReference type="NCBI Taxonomy" id="97028"/>
    <lineage>
        <taxon>Eukaryota</taxon>
        <taxon>Viridiplantae</taxon>
        <taxon>Streptophyta</taxon>
        <taxon>Embryophyta</taxon>
        <taxon>Tracheophyta</taxon>
        <taxon>Spermatophyta</taxon>
        <taxon>Magnoliopsida</taxon>
        <taxon>eudicotyledons</taxon>
        <taxon>Gunneridae</taxon>
        <taxon>Pentapetalae</taxon>
        <taxon>rosids</taxon>
        <taxon>fabids</taxon>
        <taxon>Fabales</taxon>
        <taxon>Fabaceae</taxon>
        <taxon>Papilionoideae</taxon>
        <taxon>50 kb inversion clade</taxon>
        <taxon>NPAAA clade</taxon>
        <taxon>Hologalegina</taxon>
        <taxon>IRL clade</taxon>
        <taxon>Trifolieae</taxon>
        <taxon>Trifolium</taxon>
    </lineage>
</organism>
<dbReference type="AlphaFoldDB" id="A0A392NWT2"/>
<evidence type="ECO:0000313" key="4">
    <source>
        <dbReference type="Proteomes" id="UP000265520"/>
    </source>
</evidence>
<dbReference type="InterPro" id="IPR035897">
    <property type="entry name" value="Toll_tir_struct_dom_sf"/>
</dbReference>